<protein>
    <submittedName>
        <fullName evidence="1">Uncharacterized protein</fullName>
    </submittedName>
</protein>
<accession>A0A426Z9E1</accession>
<dbReference type="AlphaFoldDB" id="A0A426Z9E1"/>
<comment type="caution">
    <text evidence="1">The sequence shown here is derived from an EMBL/GenBank/DDBJ whole genome shotgun (WGS) entry which is preliminary data.</text>
</comment>
<proteinExistence type="predicted"/>
<dbReference type="EMBL" id="AMZH03007734">
    <property type="protein sequence ID" value="RRT60553.1"/>
    <property type="molecule type" value="Genomic_DNA"/>
</dbReference>
<evidence type="ECO:0000313" key="2">
    <source>
        <dbReference type="Proteomes" id="UP000287651"/>
    </source>
</evidence>
<sequence length="125" mass="14164">MRTVHYRAVPPNGEVSASLSLEIDRRQSSSGQYRPLLGGTADWGGFHLITTQNWSVTVDFNCHRSLSGGNGQFWPSAVDFGWYQKKREKRKREKKRENLESGLFEGILDIPITWLKGRATGEVLV</sequence>
<name>A0A426Z9E1_ENSVE</name>
<organism evidence="1 2">
    <name type="scientific">Ensete ventricosum</name>
    <name type="common">Abyssinian banana</name>
    <name type="synonym">Musa ensete</name>
    <dbReference type="NCBI Taxonomy" id="4639"/>
    <lineage>
        <taxon>Eukaryota</taxon>
        <taxon>Viridiplantae</taxon>
        <taxon>Streptophyta</taxon>
        <taxon>Embryophyta</taxon>
        <taxon>Tracheophyta</taxon>
        <taxon>Spermatophyta</taxon>
        <taxon>Magnoliopsida</taxon>
        <taxon>Liliopsida</taxon>
        <taxon>Zingiberales</taxon>
        <taxon>Musaceae</taxon>
        <taxon>Ensete</taxon>
    </lineage>
</organism>
<gene>
    <name evidence="1" type="ORF">B296_00044859</name>
</gene>
<evidence type="ECO:0000313" key="1">
    <source>
        <dbReference type="EMBL" id="RRT60553.1"/>
    </source>
</evidence>
<dbReference type="Proteomes" id="UP000287651">
    <property type="component" value="Unassembled WGS sequence"/>
</dbReference>
<reference evidence="1 2" key="1">
    <citation type="journal article" date="2014" name="Agronomy (Basel)">
        <title>A Draft Genome Sequence for Ensete ventricosum, the Drought-Tolerant Tree Against Hunger.</title>
        <authorList>
            <person name="Harrison J."/>
            <person name="Moore K.A."/>
            <person name="Paszkiewicz K."/>
            <person name="Jones T."/>
            <person name="Grant M."/>
            <person name="Ambacheew D."/>
            <person name="Muzemil S."/>
            <person name="Studholme D.J."/>
        </authorList>
    </citation>
    <scope>NUCLEOTIDE SEQUENCE [LARGE SCALE GENOMIC DNA]</scope>
</reference>